<comment type="caution">
    <text evidence="6">The sequence shown here is derived from an EMBL/GenBank/DDBJ whole genome shotgun (WGS) entry which is preliminary data.</text>
</comment>
<accession>A0ABD3ZUQ3</accession>
<evidence type="ECO:0000256" key="4">
    <source>
        <dbReference type="ARBA" id="ARBA00023146"/>
    </source>
</evidence>
<protein>
    <submittedName>
        <fullName evidence="6">Threonyl-tRNA synthetase</fullName>
        <ecNumber evidence="6">6.1.1.3</ecNumber>
    </submittedName>
</protein>
<evidence type="ECO:0000313" key="7">
    <source>
        <dbReference type="Proteomes" id="UP000031970"/>
    </source>
</evidence>
<feature type="domain" description="Anticodon-binding" evidence="5">
    <location>
        <begin position="2"/>
        <end position="73"/>
    </location>
</feature>
<dbReference type="AlphaFoldDB" id="A0ABD3ZUQ3"/>
<evidence type="ECO:0000256" key="1">
    <source>
        <dbReference type="ARBA" id="ARBA00022490"/>
    </source>
</evidence>
<dbReference type="Pfam" id="PF03129">
    <property type="entry name" value="HGTP_anticodon"/>
    <property type="match status" value="1"/>
</dbReference>
<dbReference type="PANTHER" id="PTHR11451">
    <property type="entry name" value="THREONINE-TRNA LIGASE"/>
    <property type="match status" value="1"/>
</dbReference>
<keyword evidence="3" id="KW-0648">Protein biosynthesis</keyword>
<evidence type="ECO:0000256" key="2">
    <source>
        <dbReference type="ARBA" id="ARBA00022840"/>
    </source>
</evidence>
<dbReference type="InterPro" id="IPR036621">
    <property type="entry name" value="Anticodon-bd_dom_sf"/>
</dbReference>
<gene>
    <name evidence="6" type="ORF">B4067_4261</name>
</gene>
<keyword evidence="1" id="KW-0963">Cytoplasm</keyword>
<dbReference type="EMBL" id="JSXS01000047">
    <property type="protein sequence ID" value="KIL31872.1"/>
    <property type="molecule type" value="Genomic_DNA"/>
</dbReference>
<dbReference type="GO" id="GO:0005524">
    <property type="term" value="F:ATP binding"/>
    <property type="evidence" value="ECO:0007669"/>
    <property type="project" value="UniProtKB-KW"/>
</dbReference>
<organism evidence="6 7">
    <name type="scientific">Bacillus subtilis subsp. subtilis</name>
    <dbReference type="NCBI Taxonomy" id="135461"/>
    <lineage>
        <taxon>Bacteria</taxon>
        <taxon>Bacillati</taxon>
        <taxon>Bacillota</taxon>
        <taxon>Bacilli</taxon>
        <taxon>Bacillales</taxon>
        <taxon>Bacillaceae</taxon>
        <taxon>Bacillus</taxon>
    </lineage>
</organism>
<keyword evidence="6" id="KW-0436">Ligase</keyword>
<sequence>MQAELKQAGIRAGIDERNEKLGYKIRESQVQKIPYVLVLGDQEEQEEAVNVCQFGYQQNEHVPFQTFKDKLVKQVENRGM</sequence>
<evidence type="ECO:0000256" key="3">
    <source>
        <dbReference type="ARBA" id="ARBA00022917"/>
    </source>
</evidence>
<dbReference type="GO" id="GO:0006418">
    <property type="term" value="P:tRNA aminoacylation for protein translation"/>
    <property type="evidence" value="ECO:0007669"/>
    <property type="project" value="UniProtKB-ARBA"/>
</dbReference>
<reference evidence="6 7" key="1">
    <citation type="submission" date="2014-11" db="EMBL/GenBank/DDBJ databases">
        <title>Draft Genome Sequences of Nine Bacillus subtilis Strains that Form Spores with High Heat-Resistance.</title>
        <authorList>
            <person name="Krawcyk A.O."/>
            <person name="Berendsen E.M."/>
            <person name="de Jong A."/>
            <person name="Holsappel S."/>
            <person name="Eijlander R.T."/>
            <person name="Wells-Bennik M."/>
            <person name="Kuipers O.P."/>
        </authorList>
    </citation>
    <scope>NUCLEOTIDE SEQUENCE [LARGE SCALE GENOMIC DNA]</scope>
    <source>
        <strain evidence="6 7">B4067</strain>
    </source>
</reference>
<dbReference type="EC" id="6.1.1.3" evidence="6"/>
<dbReference type="SUPFAM" id="SSF52954">
    <property type="entry name" value="Class II aaRS ABD-related"/>
    <property type="match status" value="1"/>
</dbReference>
<evidence type="ECO:0000313" key="6">
    <source>
        <dbReference type="EMBL" id="KIL31872.1"/>
    </source>
</evidence>
<dbReference type="GO" id="GO:0004829">
    <property type="term" value="F:threonine-tRNA ligase activity"/>
    <property type="evidence" value="ECO:0007669"/>
    <property type="project" value="UniProtKB-EC"/>
</dbReference>
<dbReference type="Proteomes" id="UP000031970">
    <property type="component" value="Unassembled WGS sequence"/>
</dbReference>
<proteinExistence type="predicted"/>
<dbReference type="Gene3D" id="3.40.50.800">
    <property type="entry name" value="Anticodon-binding domain"/>
    <property type="match status" value="1"/>
</dbReference>
<keyword evidence="4" id="KW-0030">Aminoacyl-tRNA synthetase</keyword>
<dbReference type="InterPro" id="IPR004154">
    <property type="entry name" value="Anticodon-bd"/>
</dbReference>
<name>A0ABD3ZUQ3_BACIU</name>
<evidence type="ECO:0000259" key="5">
    <source>
        <dbReference type="Pfam" id="PF03129"/>
    </source>
</evidence>
<dbReference type="PANTHER" id="PTHR11451:SF44">
    <property type="entry name" value="THREONINE--TRNA LIGASE, CHLOROPLASTIC_MITOCHONDRIAL 2"/>
    <property type="match status" value="1"/>
</dbReference>
<keyword evidence="2" id="KW-0067">ATP-binding</keyword>
<keyword evidence="2" id="KW-0547">Nucleotide-binding</keyword>